<gene>
    <name evidence="2" type="ORF">PCL_00010</name>
</gene>
<feature type="compositionally biased region" description="Basic and acidic residues" evidence="1">
    <location>
        <begin position="236"/>
        <end position="253"/>
    </location>
</feature>
<organism evidence="2 3">
    <name type="scientific">Purpureocillium lilacinum</name>
    <name type="common">Paecilomyces lilacinus</name>
    <dbReference type="NCBI Taxonomy" id="33203"/>
    <lineage>
        <taxon>Eukaryota</taxon>
        <taxon>Fungi</taxon>
        <taxon>Dikarya</taxon>
        <taxon>Ascomycota</taxon>
        <taxon>Pezizomycotina</taxon>
        <taxon>Sordariomycetes</taxon>
        <taxon>Hypocreomycetidae</taxon>
        <taxon>Hypocreales</taxon>
        <taxon>Ophiocordycipitaceae</taxon>
        <taxon>Purpureocillium</taxon>
    </lineage>
</organism>
<evidence type="ECO:0000313" key="3">
    <source>
        <dbReference type="Proteomes" id="UP000245956"/>
    </source>
</evidence>
<comment type="caution">
    <text evidence="2">The sequence shown here is derived from an EMBL/GenBank/DDBJ whole genome shotgun (WGS) entry which is preliminary data.</text>
</comment>
<name>A0A2U3DPA0_PURLI</name>
<dbReference type="Proteomes" id="UP000245956">
    <property type="component" value="Unassembled WGS sequence"/>
</dbReference>
<sequence length="331" mass="36137">MESWITRYSMEDPQSPLVAHKAVSAPVNFVGRQVGWSPGGEWCVIDGVSSRSVAYFEETALSQGYSNNRGVGGGPRLSRRVLNYGARSTEGLQIVTLPWRRCKNCIERARGGAAAQLGDTKPTAREGCPDWAQSLGRCNAVEHTLDLPSVEGGPLFDLHPRLGCVVLLLLLLRDGFCTRWATGTLADTSHRAGCLQSSDGRGVVIELVCSLLLSKLKASLARGAMSRLAIRRTRGREKELKGGTSRRRDEACGRRGVPPVQCRPSTSPQTDSLRAAEENIEQTPAAPPEIVGPHEEPGVRRLRWGMDGWMDDDGPWIGWNWAEQDETGLGR</sequence>
<evidence type="ECO:0000256" key="1">
    <source>
        <dbReference type="SAM" id="MobiDB-lite"/>
    </source>
</evidence>
<dbReference type="AlphaFoldDB" id="A0A2U3DPA0"/>
<accession>A0A2U3DPA0</accession>
<feature type="compositionally biased region" description="Polar residues" evidence="1">
    <location>
        <begin position="263"/>
        <end position="272"/>
    </location>
</feature>
<dbReference type="EMBL" id="LCWV01000101">
    <property type="protein sequence ID" value="PWI64078.1"/>
    <property type="molecule type" value="Genomic_DNA"/>
</dbReference>
<proteinExistence type="predicted"/>
<protein>
    <submittedName>
        <fullName evidence="2">Uncharacterized protein</fullName>
    </submittedName>
</protein>
<evidence type="ECO:0000313" key="2">
    <source>
        <dbReference type="EMBL" id="PWI64078.1"/>
    </source>
</evidence>
<reference evidence="2 3" key="1">
    <citation type="journal article" date="2016" name="Front. Microbiol.">
        <title>Genome and transcriptome sequences reveal the specific parasitism of the nematophagous Purpureocillium lilacinum 36-1.</title>
        <authorList>
            <person name="Xie J."/>
            <person name="Li S."/>
            <person name="Mo C."/>
            <person name="Xiao X."/>
            <person name="Peng D."/>
            <person name="Wang G."/>
            <person name="Xiao Y."/>
        </authorList>
    </citation>
    <scope>NUCLEOTIDE SEQUENCE [LARGE SCALE GENOMIC DNA]</scope>
    <source>
        <strain evidence="2 3">36-1</strain>
    </source>
</reference>
<feature type="region of interest" description="Disordered" evidence="1">
    <location>
        <begin position="235"/>
        <end position="276"/>
    </location>
</feature>